<proteinExistence type="predicted"/>
<organism evidence="1 2">
    <name type="scientific">Elysia chlorotica</name>
    <name type="common">Eastern emerald elysia</name>
    <name type="synonym">Sea slug</name>
    <dbReference type="NCBI Taxonomy" id="188477"/>
    <lineage>
        <taxon>Eukaryota</taxon>
        <taxon>Metazoa</taxon>
        <taxon>Spiralia</taxon>
        <taxon>Lophotrochozoa</taxon>
        <taxon>Mollusca</taxon>
        <taxon>Gastropoda</taxon>
        <taxon>Heterobranchia</taxon>
        <taxon>Euthyneura</taxon>
        <taxon>Panpulmonata</taxon>
        <taxon>Sacoglossa</taxon>
        <taxon>Placobranchoidea</taxon>
        <taxon>Plakobranchidae</taxon>
        <taxon>Elysia</taxon>
    </lineage>
</organism>
<reference evidence="1 2" key="1">
    <citation type="submission" date="2019-01" db="EMBL/GenBank/DDBJ databases">
        <title>A draft genome assembly of the solar-powered sea slug Elysia chlorotica.</title>
        <authorList>
            <person name="Cai H."/>
            <person name="Li Q."/>
            <person name="Fang X."/>
            <person name="Li J."/>
            <person name="Curtis N.E."/>
            <person name="Altenburger A."/>
            <person name="Shibata T."/>
            <person name="Feng M."/>
            <person name="Maeda T."/>
            <person name="Schwartz J.A."/>
            <person name="Shigenobu S."/>
            <person name="Lundholm N."/>
            <person name="Nishiyama T."/>
            <person name="Yang H."/>
            <person name="Hasebe M."/>
            <person name="Li S."/>
            <person name="Pierce S.K."/>
            <person name="Wang J."/>
        </authorList>
    </citation>
    <scope>NUCLEOTIDE SEQUENCE [LARGE SCALE GENOMIC DNA]</scope>
    <source>
        <strain evidence="1">EC2010</strain>
        <tissue evidence="1">Whole organism of an adult</tissue>
    </source>
</reference>
<comment type="caution">
    <text evidence="1">The sequence shown here is derived from an EMBL/GenBank/DDBJ whole genome shotgun (WGS) entry which is preliminary data.</text>
</comment>
<feature type="non-terminal residue" evidence="1">
    <location>
        <position position="183"/>
    </location>
</feature>
<dbReference type="Proteomes" id="UP000271974">
    <property type="component" value="Unassembled WGS sequence"/>
</dbReference>
<accession>A0A433TSF1</accession>
<gene>
    <name evidence="1" type="ORF">EGW08_007712</name>
</gene>
<dbReference type="OrthoDB" id="10563941at2759"/>
<name>A0A433TSF1_ELYCH</name>
<sequence length="183" mass="20498">GAVTPYLRIYYDRPPDVVYKGSTLEARCTARDALYVEWLRLEKSYSALHVTTIEDNTRVRQSDDDPLYEITNQKYGASGEYEVSVLKIHRISTDLDDISLGCFTPKQPQSGPHQCSKLTDCVRSHPIQVVDGPRKPILTIPYDELPTYMFEGNTLLGQCDGHIGYGGSMVLVIIINGTVIDRS</sequence>
<dbReference type="EMBL" id="RQTK01000202">
    <property type="protein sequence ID" value="RUS84543.1"/>
    <property type="molecule type" value="Genomic_DNA"/>
</dbReference>
<protein>
    <submittedName>
        <fullName evidence="1">Uncharacterized protein</fullName>
    </submittedName>
</protein>
<dbReference type="AlphaFoldDB" id="A0A433TSF1"/>
<keyword evidence="2" id="KW-1185">Reference proteome</keyword>
<evidence type="ECO:0000313" key="2">
    <source>
        <dbReference type="Proteomes" id="UP000271974"/>
    </source>
</evidence>
<feature type="non-terminal residue" evidence="1">
    <location>
        <position position="1"/>
    </location>
</feature>
<evidence type="ECO:0000313" key="1">
    <source>
        <dbReference type="EMBL" id="RUS84543.1"/>
    </source>
</evidence>